<dbReference type="Pfam" id="PF00144">
    <property type="entry name" value="Beta-lactamase"/>
    <property type="match status" value="1"/>
</dbReference>
<dbReference type="GO" id="GO:0016787">
    <property type="term" value="F:hydrolase activity"/>
    <property type="evidence" value="ECO:0007669"/>
    <property type="project" value="UniProtKB-KW"/>
</dbReference>
<comment type="caution">
    <text evidence="2">The sequence shown here is derived from an EMBL/GenBank/DDBJ whole genome shotgun (WGS) entry which is preliminary data.</text>
</comment>
<dbReference type="PANTHER" id="PTHR43283:SF3">
    <property type="entry name" value="BETA-LACTAMASE FAMILY PROTEIN (AFU_ORTHOLOGUE AFUA_5G07500)"/>
    <property type="match status" value="1"/>
</dbReference>
<gene>
    <name evidence="2" type="ORF">DFR50_14072</name>
</gene>
<dbReference type="AlphaFoldDB" id="A0A366ERR8"/>
<organism evidence="2 3">
    <name type="scientific">Roseiarcus fermentans</name>
    <dbReference type="NCBI Taxonomy" id="1473586"/>
    <lineage>
        <taxon>Bacteria</taxon>
        <taxon>Pseudomonadati</taxon>
        <taxon>Pseudomonadota</taxon>
        <taxon>Alphaproteobacteria</taxon>
        <taxon>Hyphomicrobiales</taxon>
        <taxon>Roseiarcaceae</taxon>
        <taxon>Roseiarcus</taxon>
    </lineage>
</organism>
<reference evidence="2 3" key="1">
    <citation type="submission" date="2018-06" db="EMBL/GenBank/DDBJ databases">
        <title>Genomic Encyclopedia of Type Strains, Phase IV (KMG-IV): sequencing the most valuable type-strain genomes for metagenomic binning, comparative biology and taxonomic classification.</title>
        <authorList>
            <person name="Goeker M."/>
        </authorList>
    </citation>
    <scope>NUCLEOTIDE SEQUENCE [LARGE SCALE GENOMIC DNA]</scope>
    <source>
        <strain evidence="2 3">DSM 24875</strain>
    </source>
</reference>
<evidence type="ECO:0000313" key="2">
    <source>
        <dbReference type="EMBL" id="RBP04199.1"/>
    </source>
</evidence>
<dbReference type="RefSeq" id="WP_113892296.1">
    <property type="nucleotide sequence ID" value="NZ_QNRK01000040.1"/>
</dbReference>
<dbReference type="EMBL" id="QNRK01000040">
    <property type="protein sequence ID" value="RBP04199.1"/>
    <property type="molecule type" value="Genomic_DNA"/>
</dbReference>
<dbReference type="OrthoDB" id="9808046at2"/>
<dbReference type="InterPro" id="IPR001466">
    <property type="entry name" value="Beta-lactam-related"/>
</dbReference>
<feature type="domain" description="Beta-lactamase-related" evidence="1">
    <location>
        <begin position="16"/>
        <end position="385"/>
    </location>
</feature>
<name>A0A366ERR8_9HYPH</name>
<dbReference type="PANTHER" id="PTHR43283">
    <property type="entry name" value="BETA-LACTAMASE-RELATED"/>
    <property type="match status" value="1"/>
</dbReference>
<dbReference type="InterPro" id="IPR050789">
    <property type="entry name" value="Diverse_Enzym_Activities"/>
</dbReference>
<keyword evidence="3" id="KW-1185">Reference proteome</keyword>
<dbReference type="Proteomes" id="UP000253529">
    <property type="component" value="Unassembled WGS sequence"/>
</dbReference>
<dbReference type="InterPro" id="IPR012338">
    <property type="entry name" value="Beta-lactam/transpept-like"/>
</dbReference>
<dbReference type="SUPFAM" id="SSF56601">
    <property type="entry name" value="beta-lactamase/transpeptidase-like"/>
    <property type="match status" value="1"/>
</dbReference>
<proteinExistence type="predicted"/>
<sequence length="395" mass="42340">MDKAFSSAADAILRQVVSGEPRAPGVVAMLGDRDGTVYEGAAGVRRLGEPQPMTPDSVFALFSCSKAITGTAVLQLVEQGLIDLDAPAKRYLPEIGALQVLDGFDETGAPRLRAPRRDVTTRMLMLHTAGFGYPYFSAALKRLAAERGQPDPRLGLRQGLATPLLFDPGDAWAYGIGIDWAGQVVEAIAGDRLDAILKARVFAPLGMADTAFVATPSMRTRRAAMHQRGRDGGLQPIAFDLPEDPEVWMGGGALLGSAADYLRFLRMWLNDGLGEGGRVLRPETVAMAARNHLSGLRVAAMASVSRGLTHDAEFFPGIDKGWGLTFMVNEQAAPTGRPAGSIGWAGLGNLYYWIDRRNGVAGFWACQLFPFMDPVALDGFLAFETAAYDALGRRG</sequence>
<evidence type="ECO:0000313" key="3">
    <source>
        <dbReference type="Proteomes" id="UP000253529"/>
    </source>
</evidence>
<protein>
    <submittedName>
        <fullName evidence="2">Methyl acetate hydrolase</fullName>
    </submittedName>
</protein>
<dbReference type="Gene3D" id="3.40.710.10">
    <property type="entry name" value="DD-peptidase/beta-lactamase superfamily"/>
    <property type="match status" value="1"/>
</dbReference>
<accession>A0A366ERR8</accession>
<evidence type="ECO:0000259" key="1">
    <source>
        <dbReference type="Pfam" id="PF00144"/>
    </source>
</evidence>
<keyword evidence="2" id="KW-0378">Hydrolase</keyword>